<dbReference type="InterPro" id="IPR029052">
    <property type="entry name" value="Metallo-depent_PP-like"/>
</dbReference>
<comment type="caution">
    <text evidence="1">The sequence shown here is derived from an EMBL/GenBank/DDBJ whole genome shotgun (WGS) entry which is preliminary data.</text>
</comment>
<gene>
    <name evidence="1" type="ORF">ACFP3V_04285</name>
</gene>
<dbReference type="EMBL" id="JBHSQJ010000012">
    <property type="protein sequence ID" value="MFC5906436.1"/>
    <property type="molecule type" value="Genomic_DNA"/>
</dbReference>
<organism evidence="1 2">
    <name type="scientific">Streptacidiphilus monticola</name>
    <dbReference type="NCBI Taxonomy" id="2161674"/>
    <lineage>
        <taxon>Bacteria</taxon>
        <taxon>Bacillati</taxon>
        <taxon>Actinomycetota</taxon>
        <taxon>Actinomycetes</taxon>
        <taxon>Kitasatosporales</taxon>
        <taxon>Streptomycetaceae</taxon>
        <taxon>Streptacidiphilus</taxon>
    </lineage>
</organism>
<keyword evidence="2" id="KW-1185">Reference proteome</keyword>
<name>A0ABW1FVF9_9ACTN</name>
<proteinExistence type="predicted"/>
<dbReference type="PANTHER" id="PTHR12905">
    <property type="entry name" value="METALLOPHOSPHOESTERASE"/>
    <property type="match status" value="1"/>
</dbReference>
<evidence type="ECO:0000313" key="1">
    <source>
        <dbReference type="EMBL" id="MFC5906436.1"/>
    </source>
</evidence>
<accession>A0ABW1FVF9</accession>
<evidence type="ECO:0000313" key="2">
    <source>
        <dbReference type="Proteomes" id="UP001596174"/>
    </source>
</evidence>
<dbReference type="SUPFAM" id="SSF56300">
    <property type="entry name" value="Metallo-dependent phosphatases"/>
    <property type="match status" value="1"/>
</dbReference>
<dbReference type="Gene3D" id="3.60.21.10">
    <property type="match status" value="1"/>
</dbReference>
<sequence>MRVHVVSDVHCNSEALARAGEGADALLCLGDLLLFLDYHDHSRGIFPDLFGRENATEFVRLRNAKRYQDAHAFSAGLWAGLGIGPEDRQARRAVLEDAARVQYAELFDAFAASPVPVYATYGNVDIPALWREFPRQGVQVLDGQAVEIGGRTFGFVGGGLPTPGRTPYEVDEEVYAAKVAALDGVDVLCCHIPPAVPELTYDTVARRFERGSEAVLEAIHRARPRTVLFGHIHQPLTARMRIGRTECVNVGYFRGSGRPWAMEW</sequence>
<dbReference type="RefSeq" id="WP_380579838.1">
    <property type="nucleotide sequence ID" value="NZ_JBHSQJ010000012.1"/>
</dbReference>
<dbReference type="Proteomes" id="UP001596174">
    <property type="component" value="Unassembled WGS sequence"/>
</dbReference>
<reference evidence="2" key="1">
    <citation type="journal article" date="2019" name="Int. J. Syst. Evol. Microbiol.">
        <title>The Global Catalogue of Microorganisms (GCM) 10K type strain sequencing project: providing services to taxonomists for standard genome sequencing and annotation.</title>
        <authorList>
            <consortium name="The Broad Institute Genomics Platform"/>
            <consortium name="The Broad Institute Genome Sequencing Center for Infectious Disease"/>
            <person name="Wu L."/>
            <person name="Ma J."/>
        </authorList>
    </citation>
    <scope>NUCLEOTIDE SEQUENCE [LARGE SCALE GENOMIC DNA]</scope>
    <source>
        <strain evidence="2">JCM 4816</strain>
    </source>
</reference>
<dbReference type="PANTHER" id="PTHR12905:SF0">
    <property type="entry name" value="CALCINEURIN-LIKE PHOSPHOESTERASE DOMAIN-CONTAINING PROTEIN"/>
    <property type="match status" value="1"/>
</dbReference>
<dbReference type="InterPro" id="IPR051693">
    <property type="entry name" value="UPF0046_metallophosphoest"/>
</dbReference>
<protein>
    <submittedName>
        <fullName evidence="1">Metallophosphoesterase</fullName>
    </submittedName>
</protein>